<reference evidence="3 4" key="1">
    <citation type="journal article" date="2024" name="Science">
        <title>Giant polyketide synthase enzymes in the biosynthesis of giant marine polyether toxins.</title>
        <authorList>
            <person name="Fallon T.R."/>
            <person name="Shende V.V."/>
            <person name="Wierzbicki I.H."/>
            <person name="Pendleton A.L."/>
            <person name="Watervoot N.F."/>
            <person name="Auber R.P."/>
            <person name="Gonzalez D.J."/>
            <person name="Wisecaver J.H."/>
            <person name="Moore B.S."/>
        </authorList>
    </citation>
    <scope>NUCLEOTIDE SEQUENCE [LARGE SCALE GENOMIC DNA]</scope>
    <source>
        <strain evidence="3 4">12B1</strain>
    </source>
</reference>
<accession>A0AB34IEQ9</accession>
<dbReference type="EMBL" id="JBGBPQ010000030">
    <property type="protein sequence ID" value="KAL1496194.1"/>
    <property type="molecule type" value="Genomic_DNA"/>
</dbReference>
<evidence type="ECO:0000256" key="1">
    <source>
        <dbReference type="SAM" id="MobiDB-lite"/>
    </source>
</evidence>
<keyword evidence="2" id="KW-0732">Signal</keyword>
<comment type="caution">
    <text evidence="3">The sequence shown here is derived from an EMBL/GenBank/DDBJ whole genome shotgun (WGS) entry which is preliminary data.</text>
</comment>
<organism evidence="3 4">
    <name type="scientific">Prymnesium parvum</name>
    <name type="common">Toxic golden alga</name>
    <dbReference type="NCBI Taxonomy" id="97485"/>
    <lineage>
        <taxon>Eukaryota</taxon>
        <taxon>Haptista</taxon>
        <taxon>Haptophyta</taxon>
        <taxon>Prymnesiophyceae</taxon>
        <taxon>Prymnesiales</taxon>
        <taxon>Prymnesiaceae</taxon>
        <taxon>Prymnesium</taxon>
    </lineage>
</organism>
<feature type="signal peptide" evidence="2">
    <location>
        <begin position="1"/>
        <end position="17"/>
    </location>
</feature>
<evidence type="ECO:0000256" key="2">
    <source>
        <dbReference type="SAM" id="SignalP"/>
    </source>
</evidence>
<protein>
    <submittedName>
        <fullName evidence="3">Uncharacterized protein</fullName>
    </submittedName>
</protein>
<feature type="chain" id="PRO_5044222726" evidence="2">
    <location>
        <begin position="18"/>
        <end position="111"/>
    </location>
</feature>
<dbReference type="AlphaFoldDB" id="A0AB34IEQ9"/>
<dbReference type="Proteomes" id="UP001515480">
    <property type="component" value="Unassembled WGS sequence"/>
</dbReference>
<name>A0AB34IEQ9_PRYPA</name>
<evidence type="ECO:0000313" key="4">
    <source>
        <dbReference type="Proteomes" id="UP001515480"/>
    </source>
</evidence>
<proteinExistence type="predicted"/>
<evidence type="ECO:0000313" key="3">
    <source>
        <dbReference type="EMBL" id="KAL1496194.1"/>
    </source>
</evidence>
<sequence>MHLRLCLFILPFAASLTIPPSSPSGRGRPTNSDQQSCNRIDQQRALQTARAFHDIQTRSEQWYECAAPADDPSMTCFMAPEWMNLGPEKWLCTDALKSDEKLRTSYGEDSY</sequence>
<feature type="region of interest" description="Disordered" evidence="1">
    <location>
        <begin position="17"/>
        <end position="38"/>
    </location>
</feature>
<gene>
    <name evidence="3" type="ORF">AB1Y20_014810</name>
</gene>
<keyword evidence="4" id="KW-1185">Reference proteome</keyword>